<sequence length="91" mass="10380">MIGRVVVNFSRSKIPNVVVKRGVHKGFDSTPPMRFTPVPQRIALYLAFATACLSYPTYVLLNLNNLRPRNEYHLGDHALAEKERRLAHAKH</sequence>
<proteinExistence type="predicted"/>
<organism evidence="1 2">
    <name type="scientific">Panagrolaimus sp. JU765</name>
    <dbReference type="NCBI Taxonomy" id="591449"/>
    <lineage>
        <taxon>Eukaryota</taxon>
        <taxon>Metazoa</taxon>
        <taxon>Ecdysozoa</taxon>
        <taxon>Nematoda</taxon>
        <taxon>Chromadorea</taxon>
        <taxon>Rhabditida</taxon>
        <taxon>Tylenchina</taxon>
        <taxon>Panagrolaimomorpha</taxon>
        <taxon>Panagrolaimoidea</taxon>
        <taxon>Panagrolaimidae</taxon>
        <taxon>Panagrolaimus</taxon>
    </lineage>
</organism>
<dbReference type="WBParaSite" id="JU765_v2.g828.t1">
    <property type="protein sequence ID" value="JU765_v2.g828.t1"/>
    <property type="gene ID" value="JU765_v2.g828"/>
</dbReference>
<evidence type="ECO:0000313" key="1">
    <source>
        <dbReference type="Proteomes" id="UP000887576"/>
    </source>
</evidence>
<name>A0AC34RM87_9BILA</name>
<protein>
    <submittedName>
        <fullName evidence="2">Uncharacterized protein</fullName>
    </submittedName>
</protein>
<reference evidence="2" key="1">
    <citation type="submission" date="2022-11" db="UniProtKB">
        <authorList>
            <consortium name="WormBaseParasite"/>
        </authorList>
    </citation>
    <scope>IDENTIFICATION</scope>
</reference>
<dbReference type="Proteomes" id="UP000887576">
    <property type="component" value="Unplaced"/>
</dbReference>
<evidence type="ECO:0000313" key="2">
    <source>
        <dbReference type="WBParaSite" id="JU765_v2.g828.t1"/>
    </source>
</evidence>
<accession>A0AC34RM87</accession>